<dbReference type="RefSeq" id="WP_222877361.1">
    <property type="nucleotide sequence ID" value="NZ_AP023361.1"/>
</dbReference>
<comment type="subcellular location">
    <subcellularLocation>
        <location evidence="1">Endomembrane system</location>
        <topology evidence="1">Multi-pass membrane protein</topology>
    </subcellularLocation>
    <subcellularLocation>
        <location evidence="8">Membrane</location>
        <topology evidence="8">Multi-pass membrane protein</topology>
    </subcellularLocation>
</comment>
<evidence type="ECO:0000259" key="10">
    <source>
        <dbReference type="Pfam" id="PF00361"/>
    </source>
</evidence>
<accession>A0A6S6QHS8</accession>
<feature type="transmembrane region" description="Helical" evidence="9">
    <location>
        <begin position="170"/>
        <end position="192"/>
    </location>
</feature>
<dbReference type="NCBIfam" id="NF004499">
    <property type="entry name" value="PRK05846.1-3"/>
    <property type="match status" value="1"/>
</dbReference>
<evidence type="ECO:0000256" key="3">
    <source>
        <dbReference type="ARBA" id="ARBA00022692"/>
    </source>
</evidence>
<dbReference type="KEGG" id="tso:IZ6_14880"/>
<keyword evidence="3 8" id="KW-0812">Transmembrane</keyword>
<evidence type="ECO:0000259" key="11">
    <source>
        <dbReference type="Pfam" id="PF01059"/>
    </source>
</evidence>
<evidence type="ECO:0000256" key="4">
    <source>
        <dbReference type="ARBA" id="ARBA00022967"/>
    </source>
</evidence>
<feature type="transmembrane region" description="Helical" evidence="9">
    <location>
        <begin position="274"/>
        <end position="297"/>
    </location>
</feature>
<feature type="transmembrane region" description="Helical" evidence="9">
    <location>
        <begin position="212"/>
        <end position="230"/>
    </location>
</feature>
<dbReference type="GO" id="GO:0003954">
    <property type="term" value="F:NADH dehydrogenase activity"/>
    <property type="evidence" value="ECO:0007669"/>
    <property type="project" value="TreeGrafter"/>
</dbReference>
<evidence type="ECO:0000313" key="12">
    <source>
        <dbReference type="EMBL" id="BCJ90753.1"/>
    </source>
</evidence>
<keyword evidence="5 9" id="KW-1133">Transmembrane helix</keyword>
<reference evidence="12 13" key="1">
    <citation type="submission" date="2020-08" db="EMBL/GenBank/DDBJ databases">
        <title>Genome sequence of Rhizobiales bacterium strain IZ6.</title>
        <authorList>
            <person name="Nakai R."/>
            <person name="Naganuma T."/>
        </authorList>
    </citation>
    <scope>NUCLEOTIDE SEQUENCE [LARGE SCALE GENOMIC DNA]</scope>
    <source>
        <strain evidence="12 13">IZ6</strain>
    </source>
</reference>
<feature type="transmembrane region" description="Helical" evidence="9">
    <location>
        <begin position="117"/>
        <end position="135"/>
    </location>
</feature>
<dbReference type="GO" id="GO:0048039">
    <property type="term" value="F:ubiquinone binding"/>
    <property type="evidence" value="ECO:0007669"/>
    <property type="project" value="TreeGrafter"/>
</dbReference>
<evidence type="ECO:0000256" key="8">
    <source>
        <dbReference type="RuleBase" id="RU000320"/>
    </source>
</evidence>
<protein>
    <submittedName>
        <fullName evidence="12">NADH-quinone oxidoreductase subunit M</fullName>
    </submittedName>
</protein>
<evidence type="ECO:0000256" key="6">
    <source>
        <dbReference type="ARBA" id="ARBA00023027"/>
    </source>
</evidence>
<evidence type="ECO:0000256" key="2">
    <source>
        <dbReference type="ARBA" id="ARBA00009025"/>
    </source>
</evidence>
<evidence type="ECO:0000256" key="9">
    <source>
        <dbReference type="SAM" id="Phobius"/>
    </source>
</evidence>
<organism evidence="12 13">
    <name type="scientific">Terrihabitans soli</name>
    <dbReference type="NCBI Taxonomy" id="708113"/>
    <lineage>
        <taxon>Bacteria</taxon>
        <taxon>Pseudomonadati</taxon>
        <taxon>Pseudomonadota</taxon>
        <taxon>Alphaproteobacteria</taxon>
        <taxon>Hyphomicrobiales</taxon>
        <taxon>Terrihabitans</taxon>
    </lineage>
</organism>
<dbReference type="Pfam" id="PF01059">
    <property type="entry name" value="Oxidored_q5_N"/>
    <property type="match status" value="1"/>
</dbReference>
<feature type="domain" description="NADH:ubiquinone oxidoreductase chain 4 N-terminal" evidence="11">
    <location>
        <begin position="35"/>
        <end position="128"/>
    </location>
</feature>
<dbReference type="InterPro" id="IPR010227">
    <property type="entry name" value="NADH_Q_OxRdtase_chainM/4"/>
</dbReference>
<proteinExistence type="inferred from homology"/>
<feature type="transmembrane region" description="Helical" evidence="9">
    <location>
        <begin position="38"/>
        <end position="61"/>
    </location>
</feature>
<feature type="transmembrane region" description="Helical" evidence="9">
    <location>
        <begin position="373"/>
        <end position="390"/>
    </location>
</feature>
<dbReference type="NCBIfam" id="NF004501">
    <property type="entry name" value="PRK05846.1-5"/>
    <property type="match status" value="1"/>
</dbReference>
<feature type="transmembrane region" description="Helical" evidence="9">
    <location>
        <begin position="141"/>
        <end position="158"/>
    </location>
</feature>
<name>A0A6S6QHS8_9HYPH</name>
<evidence type="ECO:0000256" key="7">
    <source>
        <dbReference type="ARBA" id="ARBA00023136"/>
    </source>
</evidence>
<keyword evidence="7 9" id="KW-0472">Membrane</keyword>
<evidence type="ECO:0000256" key="1">
    <source>
        <dbReference type="ARBA" id="ARBA00004127"/>
    </source>
</evidence>
<gene>
    <name evidence="12" type="ORF">IZ6_14880</name>
</gene>
<feature type="domain" description="NADH:quinone oxidoreductase/Mrp antiporter transmembrane" evidence="10">
    <location>
        <begin position="134"/>
        <end position="420"/>
    </location>
</feature>
<dbReference type="GO" id="GO:0016020">
    <property type="term" value="C:membrane"/>
    <property type="evidence" value="ECO:0007669"/>
    <property type="project" value="UniProtKB-SubCell"/>
</dbReference>
<feature type="transmembrane region" description="Helical" evidence="9">
    <location>
        <begin position="242"/>
        <end position="262"/>
    </location>
</feature>
<dbReference type="EMBL" id="AP023361">
    <property type="protein sequence ID" value="BCJ90753.1"/>
    <property type="molecule type" value="Genomic_DNA"/>
</dbReference>
<feature type="transmembrane region" description="Helical" evidence="9">
    <location>
        <begin position="87"/>
        <end position="110"/>
    </location>
</feature>
<dbReference type="PANTHER" id="PTHR43507">
    <property type="entry name" value="NADH-UBIQUINONE OXIDOREDUCTASE CHAIN 4"/>
    <property type="match status" value="1"/>
</dbReference>
<feature type="transmembrane region" description="Helical" evidence="9">
    <location>
        <begin position="304"/>
        <end position="323"/>
    </location>
</feature>
<dbReference type="Pfam" id="PF00361">
    <property type="entry name" value="Proton_antipo_M"/>
    <property type="match status" value="1"/>
</dbReference>
<dbReference type="PRINTS" id="PR01437">
    <property type="entry name" value="NUOXDRDTASE4"/>
</dbReference>
<dbReference type="GO" id="GO:0042773">
    <property type="term" value="P:ATP synthesis coupled electron transport"/>
    <property type="evidence" value="ECO:0007669"/>
    <property type="project" value="InterPro"/>
</dbReference>
<dbReference type="PANTHER" id="PTHR43507:SF1">
    <property type="entry name" value="NADH-UBIQUINONE OXIDOREDUCTASE CHAIN 4"/>
    <property type="match status" value="1"/>
</dbReference>
<evidence type="ECO:0000313" key="13">
    <source>
        <dbReference type="Proteomes" id="UP000515317"/>
    </source>
</evidence>
<sequence>MISAGWPVLSLITFLPLVGALFILMVGERPAEILNARWIALGTTVFTFLLSLVIVIDFNAATADFQFVEKMPWLGGKINYHMGVDGISMPFVILTTFLMPFCILASWVSVEKRVKEYMIAFLVLETLMVGVFCALDLVLFYLFFEAGLIPMFLIIGIWGGVRRVYASFKFFLYTLLGSVLMLLAIMAMYWQAGTTDIPTLMAYDFPANMQTWLWLAFFASFAVKMPMWPVHTWLPDAHVEAPTAGSVILAAILLKMGGYGFLRFSLPMFPDASLFFQPLVFTLSVIAIVYTSLVALMQEDIKKLIAYSSVAHMGFVTMGIFTLNRQGIDGAVFQMISHGIVSGALFLCVGVVYDRMHTREIAAYGGIVNRMPAYAAVFMVFTMANVGLPGTSGFVGEFLSLAGAFQANTWVAFFATTGVILSAGYALWLYRKVVMGELTKPSLKFLEDLSPREVLLLAPLVILTIFFGVWPEPIFHVTTASIENLISTSVSTAASLLDPSALAAR</sequence>
<dbReference type="InterPro" id="IPR003918">
    <property type="entry name" value="NADH_UbQ_OxRdtase"/>
</dbReference>
<keyword evidence="6" id="KW-0520">NAD</keyword>
<dbReference type="InterPro" id="IPR000260">
    <property type="entry name" value="NADH4_N"/>
</dbReference>
<feature type="transmembrane region" description="Helical" evidence="9">
    <location>
        <begin position="410"/>
        <end position="430"/>
    </location>
</feature>
<dbReference type="GO" id="GO:0015990">
    <property type="term" value="P:electron transport coupled proton transport"/>
    <property type="evidence" value="ECO:0007669"/>
    <property type="project" value="TreeGrafter"/>
</dbReference>
<keyword evidence="13" id="KW-1185">Reference proteome</keyword>
<dbReference type="InterPro" id="IPR001750">
    <property type="entry name" value="ND/Mrp_TM"/>
</dbReference>
<dbReference type="Proteomes" id="UP000515317">
    <property type="component" value="Chromosome"/>
</dbReference>
<comment type="similarity">
    <text evidence="2">Belongs to the complex I subunit 4 family.</text>
</comment>
<dbReference type="GO" id="GO:0008137">
    <property type="term" value="F:NADH dehydrogenase (ubiquinone) activity"/>
    <property type="evidence" value="ECO:0007669"/>
    <property type="project" value="InterPro"/>
</dbReference>
<dbReference type="AlphaFoldDB" id="A0A6S6QHS8"/>
<evidence type="ECO:0000256" key="5">
    <source>
        <dbReference type="ARBA" id="ARBA00022989"/>
    </source>
</evidence>
<dbReference type="NCBIfam" id="TIGR01972">
    <property type="entry name" value="NDH_I_M"/>
    <property type="match status" value="1"/>
</dbReference>
<feature type="transmembrane region" description="Helical" evidence="9">
    <location>
        <begin position="451"/>
        <end position="470"/>
    </location>
</feature>
<feature type="transmembrane region" description="Helical" evidence="9">
    <location>
        <begin position="6"/>
        <end position="26"/>
    </location>
</feature>
<keyword evidence="4" id="KW-1278">Translocase</keyword>
<feature type="transmembrane region" description="Helical" evidence="9">
    <location>
        <begin position="335"/>
        <end position="353"/>
    </location>
</feature>
<dbReference type="GO" id="GO:0012505">
    <property type="term" value="C:endomembrane system"/>
    <property type="evidence" value="ECO:0007669"/>
    <property type="project" value="UniProtKB-SubCell"/>
</dbReference>